<reference evidence="2" key="1">
    <citation type="submission" date="2018-01" db="EMBL/GenBank/DDBJ databases">
        <authorList>
            <person name="Mao J.F."/>
        </authorList>
    </citation>
    <scope>NUCLEOTIDE SEQUENCE</scope>
    <source>
        <strain evidence="2">Huo1</strain>
        <tissue evidence="2">Leaf</tissue>
    </source>
</reference>
<dbReference type="Proteomes" id="UP000298416">
    <property type="component" value="Unassembled WGS sequence"/>
</dbReference>
<dbReference type="GO" id="GO:0003723">
    <property type="term" value="F:RNA binding"/>
    <property type="evidence" value="ECO:0007669"/>
    <property type="project" value="InterPro"/>
</dbReference>
<feature type="domain" description="PORR" evidence="1">
    <location>
        <begin position="97"/>
        <end position="426"/>
    </location>
</feature>
<dbReference type="PANTHER" id="PTHR31476">
    <property type="entry name" value="PROTEIN WHAT'S THIS FACTOR 1 HOMOLOG, CHLOROPLASTIC"/>
    <property type="match status" value="1"/>
</dbReference>
<evidence type="ECO:0000259" key="1">
    <source>
        <dbReference type="Pfam" id="PF11955"/>
    </source>
</evidence>
<dbReference type="InterPro" id="IPR045040">
    <property type="entry name" value="PORR_fam"/>
</dbReference>
<name>A0A8X8VZ02_SALSN</name>
<reference evidence="2" key="2">
    <citation type="submission" date="2020-08" db="EMBL/GenBank/DDBJ databases">
        <title>Plant Genome Project.</title>
        <authorList>
            <person name="Zhang R.-G."/>
        </authorList>
    </citation>
    <scope>NUCLEOTIDE SEQUENCE</scope>
    <source>
        <strain evidence="2">Huo1</strain>
        <tissue evidence="2">Leaf</tissue>
    </source>
</reference>
<accession>A0A8X8VZ02</accession>
<dbReference type="PANTHER" id="PTHR31476:SF12">
    <property type="entry name" value="UBIQUITIN CARBOXYL-TERMINAL HYDROLASE FAMILY PROTEIN"/>
    <property type="match status" value="1"/>
</dbReference>
<dbReference type="Pfam" id="PF11955">
    <property type="entry name" value="PORR"/>
    <property type="match status" value="1"/>
</dbReference>
<evidence type="ECO:0000313" key="2">
    <source>
        <dbReference type="EMBL" id="KAG6384968.1"/>
    </source>
</evidence>
<comment type="caution">
    <text evidence="2">The sequence shown here is derived from an EMBL/GenBank/DDBJ whole genome shotgun (WGS) entry which is preliminary data.</text>
</comment>
<gene>
    <name evidence="2" type="ORF">SASPL_153791</name>
</gene>
<dbReference type="EMBL" id="PNBA02000022">
    <property type="protein sequence ID" value="KAG6384968.1"/>
    <property type="molecule type" value="Genomic_DNA"/>
</dbReference>
<sequence>MILAVTCGNLPSMLFGSDASGLCFSHCIEPGFIFAEMPLIPCCWFATAAEGCMRFLNKIAHAYHSLFPGGPFTASIQIRFKKPANTAQTRLETRTLDSKLDRLASHHSRLLLVLGLYDVVAAKKRGPYVSVNLLSRWALHAGVETLTAGEILRKYPHVFKVFTHPVRRNACCTFTSKFVELLKLEYEILITMEDENVIKIRKILAMSENGRVHIHAIRLMRRELGLPENFRDSIIRKRSDLFRLVDLEVVELIEGTVSFIAEVEKWREREYREKWLSEFETKYAFPISFPTGFKIVAGFKEKLKNWQRLSYLKPYERMESISVRVRTCGGVERYEKRAVGIIHELLTLTEEKMMDMERLAHFRKDLGIVVNVRELLLKHPGIFYLATKGKSQIVFLREAYKGDCLVEANAVYDVRRRMLELMLLGCRNTTKLKDEDEDREAEWRGDDEVVHQNQNGRTPAKDAESLNEKCAESFTWPSNVPPHFSLPESRDSDLPISRVMEFHLAERRATTFHSAEPRDDDLSRGRVVRLSLST</sequence>
<dbReference type="AlphaFoldDB" id="A0A8X8VZ02"/>
<dbReference type="InterPro" id="IPR021099">
    <property type="entry name" value="PORR_domain"/>
</dbReference>
<keyword evidence="3" id="KW-1185">Reference proteome</keyword>
<organism evidence="2">
    <name type="scientific">Salvia splendens</name>
    <name type="common">Scarlet sage</name>
    <dbReference type="NCBI Taxonomy" id="180675"/>
    <lineage>
        <taxon>Eukaryota</taxon>
        <taxon>Viridiplantae</taxon>
        <taxon>Streptophyta</taxon>
        <taxon>Embryophyta</taxon>
        <taxon>Tracheophyta</taxon>
        <taxon>Spermatophyta</taxon>
        <taxon>Magnoliopsida</taxon>
        <taxon>eudicotyledons</taxon>
        <taxon>Gunneridae</taxon>
        <taxon>Pentapetalae</taxon>
        <taxon>asterids</taxon>
        <taxon>lamiids</taxon>
        <taxon>Lamiales</taxon>
        <taxon>Lamiaceae</taxon>
        <taxon>Nepetoideae</taxon>
        <taxon>Mentheae</taxon>
        <taxon>Salviinae</taxon>
        <taxon>Salvia</taxon>
        <taxon>Salvia subgen. Calosphace</taxon>
        <taxon>core Calosphace</taxon>
    </lineage>
</organism>
<protein>
    <recommendedName>
        <fullName evidence="1">PORR domain-containing protein</fullName>
    </recommendedName>
</protein>
<evidence type="ECO:0000313" key="3">
    <source>
        <dbReference type="Proteomes" id="UP000298416"/>
    </source>
</evidence>
<proteinExistence type="predicted"/>